<dbReference type="Proteomes" id="UP000071561">
    <property type="component" value="Chromosome"/>
</dbReference>
<feature type="signal peptide" evidence="1">
    <location>
        <begin position="1"/>
        <end position="30"/>
    </location>
</feature>
<feature type="chain" id="PRO_5007280421" evidence="1">
    <location>
        <begin position="31"/>
        <end position="137"/>
    </location>
</feature>
<dbReference type="KEGG" id="pcm:AY601_2234"/>
<accession>A0A127VD01</accession>
<keyword evidence="3" id="KW-1185">Reference proteome</keyword>
<evidence type="ECO:0000313" key="2">
    <source>
        <dbReference type="EMBL" id="AMP99129.1"/>
    </source>
</evidence>
<gene>
    <name evidence="2" type="ORF">AY601_2234</name>
</gene>
<evidence type="ECO:0000256" key="1">
    <source>
        <dbReference type="SAM" id="SignalP"/>
    </source>
</evidence>
<reference evidence="2 3" key="1">
    <citation type="submission" date="2016-03" db="EMBL/GenBank/DDBJ databases">
        <title>Complete genome sequence of Pedobacter cryoconitis PAMC 27485.</title>
        <authorList>
            <person name="Lee J."/>
            <person name="Kim O.-S."/>
        </authorList>
    </citation>
    <scope>NUCLEOTIDE SEQUENCE [LARGE SCALE GENOMIC DNA]</scope>
    <source>
        <strain evidence="2 3">PAMC 27485</strain>
    </source>
</reference>
<sequence precursor="true">MCKPKRQKHMKKILLASLLLIAGISGYAQTYQPVTSKDKTYLGTVKGLSYTYKSGIITLKNNGKYDLGTVSIIASSKVDSTLFGIALFEEGLERGKIVKAPLYFSAGLGKNSREIPLKEIDQKNLVLSFDKATRAQR</sequence>
<dbReference type="EMBL" id="CP014504">
    <property type="protein sequence ID" value="AMP99129.1"/>
    <property type="molecule type" value="Genomic_DNA"/>
</dbReference>
<dbReference type="PATRIC" id="fig|188932.3.peg.2339"/>
<name>A0A127VD01_9SPHI</name>
<evidence type="ECO:0000313" key="3">
    <source>
        <dbReference type="Proteomes" id="UP000071561"/>
    </source>
</evidence>
<proteinExistence type="predicted"/>
<organism evidence="2 3">
    <name type="scientific">Pedobacter cryoconitis</name>
    <dbReference type="NCBI Taxonomy" id="188932"/>
    <lineage>
        <taxon>Bacteria</taxon>
        <taxon>Pseudomonadati</taxon>
        <taxon>Bacteroidota</taxon>
        <taxon>Sphingobacteriia</taxon>
        <taxon>Sphingobacteriales</taxon>
        <taxon>Sphingobacteriaceae</taxon>
        <taxon>Pedobacter</taxon>
    </lineage>
</organism>
<dbReference type="AlphaFoldDB" id="A0A127VD01"/>
<keyword evidence="1" id="KW-0732">Signal</keyword>
<protein>
    <submittedName>
        <fullName evidence="2">Uncharacterized protein</fullName>
    </submittedName>
</protein>